<sequence length="125" mass="14157">MDGHPIRHHILHRYYKSVHSLKLVKLDGFENQADEILFAERIGKVVTTEALILASSDGICLLGLTESFSYSRVKKLKKKIALICYVLTSKKLWQLRSMDRASRTTDAPSEASIDKMLAPTMKPLQ</sequence>
<dbReference type="AlphaFoldDB" id="A0A8T2XWB8"/>
<organism evidence="1 2">
    <name type="scientific">Populus deltoides</name>
    <name type="common">Eastern poplar</name>
    <name type="synonym">Eastern cottonwood</name>
    <dbReference type="NCBI Taxonomy" id="3696"/>
    <lineage>
        <taxon>Eukaryota</taxon>
        <taxon>Viridiplantae</taxon>
        <taxon>Streptophyta</taxon>
        <taxon>Embryophyta</taxon>
        <taxon>Tracheophyta</taxon>
        <taxon>Spermatophyta</taxon>
        <taxon>Magnoliopsida</taxon>
        <taxon>eudicotyledons</taxon>
        <taxon>Gunneridae</taxon>
        <taxon>Pentapetalae</taxon>
        <taxon>rosids</taxon>
        <taxon>fabids</taxon>
        <taxon>Malpighiales</taxon>
        <taxon>Salicaceae</taxon>
        <taxon>Saliceae</taxon>
        <taxon>Populus</taxon>
    </lineage>
</organism>
<dbReference type="Proteomes" id="UP000807159">
    <property type="component" value="Chromosome 10"/>
</dbReference>
<keyword evidence="2" id="KW-1185">Reference proteome</keyword>
<evidence type="ECO:0000313" key="1">
    <source>
        <dbReference type="EMBL" id="KAH8497139.1"/>
    </source>
</evidence>
<evidence type="ECO:0000313" key="2">
    <source>
        <dbReference type="Proteomes" id="UP000807159"/>
    </source>
</evidence>
<reference evidence="1" key="1">
    <citation type="journal article" date="2021" name="J. Hered.">
        <title>Genome Assembly of Salicaceae Populus deltoides (Eastern Cottonwood) I-69 Based on Nanopore Sequencing and Hi-C Technologies.</title>
        <authorList>
            <person name="Bai S."/>
            <person name="Wu H."/>
            <person name="Zhang J."/>
            <person name="Pan Z."/>
            <person name="Zhao W."/>
            <person name="Li Z."/>
            <person name="Tong C."/>
        </authorList>
    </citation>
    <scope>NUCLEOTIDE SEQUENCE</scope>
    <source>
        <tissue evidence="1">Leaf</tissue>
    </source>
</reference>
<protein>
    <submittedName>
        <fullName evidence="1">Uncharacterized protein</fullName>
    </submittedName>
</protein>
<name>A0A8T2XWB8_POPDE</name>
<gene>
    <name evidence="1" type="ORF">H0E87_019730</name>
</gene>
<dbReference type="EMBL" id="JACEGQ020000010">
    <property type="protein sequence ID" value="KAH8497139.1"/>
    <property type="molecule type" value="Genomic_DNA"/>
</dbReference>
<accession>A0A8T2XWB8</accession>
<proteinExistence type="predicted"/>
<comment type="caution">
    <text evidence="1">The sequence shown here is derived from an EMBL/GenBank/DDBJ whole genome shotgun (WGS) entry which is preliminary data.</text>
</comment>